<name>A0ABD1HA97_SALDI</name>
<dbReference type="Pfam" id="PF14543">
    <property type="entry name" value="TAXi_N"/>
    <property type="match status" value="1"/>
</dbReference>
<dbReference type="GO" id="GO:0004190">
    <property type="term" value="F:aspartic-type endopeptidase activity"/>
    <property type="evidence" value="ECO:0007669"/>
    <property type="project" value="UniProtKB-KW"/>
</dbReference>
<dbReference type="Proteomes" id="UP001567538">
    <property type="component" value="Unassembled WGS sequence"/>
</dbReference>
<evidence type="ECO:0000256" key="4">
    <source>
        <dbReference type="ARBA" id="ARBA00022801"/>
    </source>
</evidence>
<reference evidence="9 10" key="1">
    <citation type="submission" date="2024-06" db="EMBL/GenBank/DDBJ databases">
        <title>A chromosome level genome sequence of Diviner's sage (Salvia divinorum).</title>
        <authorList>
            <person name="Ford S.A."/>
            <person name="Ro D.-K."/>
            <person name="Ness R.W."/>
            <person name="Phillips M.A."/>
        </authorList>
    </citation>
    <scope>NUCLEOTIDE SEQUENCE [LARGE SCALE GENOMIC DNA]</scope>
    <source>
        <strain evidence="9">SAF-2024a</strain>
        <tissue evidence="9">Leaf</tissue>
    </source>
</reference>
<comment type="caution">
    <text evidence="9">The sequence shown here is derived from an EMBL/GenBank/DDBJ whole genome shotgun (WGS) entry which is preliminary data.</text>
</comment>
<dbReference type="InterPro" id="IPR032861">
    <property type="entry name" value="TAXi_N"/>
</dbReference>
<feature type="transmembrane region" description="Helical" evidence="7">
    <location>
        <begin position="7"/>
        <end position="26"/>
    </location>
</feature>
<dbReference type="CDD" id="cd05476">
    <property type="entry name" value="pepsin_A_like_plant"/>
    <property type="match status" value="1"/>
</dbReference>
<keyword evidence="7" id="KW-1133">Transmembrane helix</keyword>
<keyword evidence="5" id="KW-0325">Glycoprotein</keyword>
<evidence type="ECO:0000256" key="5">
    <source>
        <dbReference type="ARBA" id="ARBA00023180"/>
    </source>
</evidence>
<dbReference type="InterPro" id="IPR021109">
    <property type="entry name" value="Peptidase_aspartic_dom_sf"/>
</dbReference>
<dbReference type="Pfam" id="PF14541">
    <property type="entry name" value="TAXi_C"/>
    <property type="match status" value="1"/>
</dbReference>
<evidence type="ECO:0000256" key="3">
    <source>
        <dbReference type="ARBA" id="ARBA00022750"/>
    </source>
</evidence>
<proteinExistence type="inferred from homology"/>
<evidence type="ECO:0000256" key="7">
    <source>
        <dbReference type="SAM" id="Phobius"/>
    </source>
</evidence>
<evidence type="ECO:0000256" key="2">
    <source>
        <dbReference type="ARBA" id="ARBA00022670"/>
    </source>
</evidence>
<keyword evidence="2" id="KW-0645">Protease</keyword>
<keyword evidence="4" id="KW-0378">Hydrolase</keyword>
<dbReference type="PROSITE" id="PS51767">
    <property type="entry name" value="PEPTIDASE_A1"/>
    <property type="match status" value="1"/>
</dbReference>
<evidence type="ECO:0000259" key="8">
    <source>
        <dbReference type="PROSITE" id="PS51767"/>
    </source>
</evidence>
<evidence type="ECO:0000256" key="6">
    <source>
        <dbReference type="PIRSR" id="PIRSR601461-1"/>
    </source>
</evidence>
<evidence type="ECO:0000313" key="10">
    <source>
        <dbReference type="Proteomes" id="UP001567538"/>
    </source>
</evidence>
<dbReference type="PANTHER" id="PTHR13683">
    <property type="entry name" value="ASPARTYL PROTEASES"/>
    <property type="match status" value="1"/>
</dbReference>
<accession>A0ABD1HA97</accession>
<dbReference type="AlphaFoldDB" id="A0ABD1HA97"/>
<dbReference type="InterPro" id="IPR001461">
    <property type="entry name" value="Aspartic_peptidase_A1"/>
</dbReference>
<protein>
    <submittedName>
        <fullName evidence="9">Aspartic proteinase 36-like</fullName>
    </submittedName>
</protein>
<dbReference type="PRINTS" id="PR00792">
    <property type="entry name" value="PEPSIN"/>
</dbReference>
<evidence type="ECO:0000256" key="1">
    <source>
        <dbReference type="ARBA" id="ARBA00007447"/>
    </source>
</evidence>
<keyword evidence="7" id="KW-0472">Membrane</keyword>
<dbReference type="SUPFAM" id="SSF50630">
    <property type="entry name" value="Acid proteases"/>
    <property type="match status" value="1"/>
</dbReference>
<organism evidence="9 10">
    <name type="scientific">Salvia divinorum</name>
    <name type="common">Maria pastora</name>
    <name type="synonym">Diviner's sage</name>
    <dbReference type="NCBI Taxonomy" id="28513"/>
    <lineage>
        <taxon>Eukaryota</taxon>
        <taxon>Viridiplantae</taxon>
        <taxon>Streptophyta</taxon>
        <taxon>Embryophyta</taxon>
        <taxon>Tracheophyta</taxon>
        <taxon>Spermatophyta</taxon>
        <taxon>Magnoliopsida</taxon>
        <taxon>eudicotyledons</taxon>
        <taxon>Gunneridae</taxon>
        <taxon>Pentapetalae</taxon>
        <taxon>asterids</taxon>
        <taxon>lamiids</taxon>
        <taxon>Lamiales</taxon>
        <taxon>Lamiaceae</taxon>
        <taxon>Nepetoideae</taxon>
        <taxon>Mentheae</taxon>
        <taxon>Salviinae</taxon>
        <taxon>Salvia</taxon>
        <taxon>Salvia subgen. Calosphace</taxon>
    </lineage>
</organism>
<feature type="active site" evidence="6">
    <location>
        <position position="304"/>
    </location>
</feature>
<dbReference type="PANTHER" id="PTHR13683:SF768">
    <property type="entry name" value="EUKARYOTIC ASPARTYL PROTEASE FAMILY PROTEIN"/>
    <property type="match status" value="1"/>
</dbReference>
<feature type="domain" description="Peptidase A1" evidence="8">
    <location>
        <begin position="73"/>
        <end position="424"/>
    </location>
</feature>
<dbReference type="InterPro" id="IPR032799">
    <property type="entry name" value="TAXi_C"/>
</dbReference>
<feature type="active site" evidence="6">
    <location>
        <position position="91"/>
    </location>
</feature>
<gene>
    <name evidence="9" type="ORF">AAHA92_13030</name>
</gene>
<evidence type="ECO:0000313" key="9">
    <source>
        <dbReference type="EMBL" id="KAL1552203.1"/>
    </source>
</evidence>
<dbReference type="Gene3D" id="2.40.70.10">
    <property type="entry name" value="Acid Proteases"/>
    <property type="match status" value="2"/>
</dbReference>
<comment type="similarity">
    <text evidence="1">Belongs to the peptidase A1 family.</text>
</comment>
<dbReference type="InterPro" id="IPR034161">
    <property type="entry name" value="Pepsin-like_plant"/>
</dbReference>
<dbReference type="EMBL" id="JBEAFC010000006">
    <property type="protein sequence ID" value="KAL1552203.1"/>
    <property type="molecule type" value="Genomic_DNA"/>
</dbReference>
<dbReference type="InterPro" id="IPR033121">
    <property type="entry name" value="PEPTIDASE_A1"/>
</dbReference>
<dbReference type="GO" id="GO:0006508">
    <property type="term" value="P:proteolysis"/>
    <property type="evidence" value="ECO:0007669"/>
    <property type="project" value="UniProtKB-KW"/>
</dbReference>
<keyword evidence="10" id="KW-1185">Reference proteome</keyword>
<keyword evidence="3" id="KW-0064">Aspartyl protease</keyword>
<keyword evidence="7" id="KW-0812">Transmembrane</keyword>
<sequence>MDFGKTWLVSLILVELVCCVVGHFVFEVHHKFDGDGGSVLGAMRDHDSHRHGRNLAIELQLGGHYSPALHSLYFTNITIGTPPVDYHVHVDTGSNTLWVNCHDCESCPKKSKFGVEFKRYDLAASSTGKNVTCDEDFCRAASSSSNNNCPAGSGRQCEYSVAYVDGGKTAGYFVRDNFRFNQMTGNLQTSTTNGSIAFGCSMSEDPTKDVDGILGLGRANETILSQLSSSGKVKRVFSHCLDGNRGGGIFAIGEVMDPKVNRTPLAPNEAHYSVNLKSIEVGGQLLNLSTNSSEMGSSRRTIIDSGASLAYLPSEVYQHVLEKMTTKHPDLQTRIEQGFTCFQYNGSVDDGFPIVNFHFENSLVLPVRPNSYLFIFKGNEYCIGWQNSTSMLPSDESDIILLGDIVLANKLVVYDLENQTIGWTEYNCSSSIKVRDEATGNVYDVGSHLISAAPIFTLFKPTLLLLLAAALQIGCKTALY</sequence>